<reference evidence="2" key="1">
    <citation type="submission" date="2023-08" db="EMBL/GenBank/DDBJ databases">
        <title>A de novo genome assembly of Solanum verrucosum Schlechtendal, a Mexican diploid species geographically isolated from the other diploid A-genome species in potato relatives.</title>
        <authorList>
            <person name="Hosaka K."/>
        </authorList>
    </citation>
    <scope>NUCLEOTIDE SEQUENCE</scope>
    <source>
        <tissue evidence="2">Young leaves</tissue>
    </source>
</reference>
<organism evidence="2 3">
    <name type="scientific">Solanum verrucosum</name>
    <dbReference type="NCBI Taxonomy" id="315347"/>
    <lineage>
        <taxon>Eukaryota</taxon>
        <taxon>Viridiplantae</taxon>
        <taxon>Streptophyta</taxon>
        <taxon>Embryophyta</taxon>
        <taxon>Tracheophyta</taxon>
        <taxon>Spermatophyta</taxon>
        <taxon>Magnoliopsida</taxon>
        <taxon>eudicotyledons</taxon>
        <taxon>Gunneridae</taxon>
        <taxon>Pentapetalae</taxon>
        <taxon>asterids</taxon>
        <taxon>lamiids</taxon>
        <taxon>Solanales</taxon>
        <taxon>Solanaceae</taxon>
        <taxon>Solanoideae</taxon>
        <taxon>Solaneae</taxon>
        <taxon>Solanum</taxon>
    </lineage>
</organism>
<sequence length="313" mass="35743">MSSEGEAKVGHIYKDQLEERSLKPGDMYTIPAGSAFYLENRVESKRLQIICSIDITSESMGWHAFHSFFIGGGSNPSSILAGFDHTTLSTALNFECLYMCYDRFQQQKYTRSSGPIVHLSGSHDTNIWSNFLDLEPHQRLSHLKRIVNFDEEDIPKEEKSTWSFRKFLFTLLNGEDVTEKVNHKAPLIYNLYNKKPDFKNDYRWSKKVDSSDYSALEQSGNGVYLVNLSPGSLMAPHINPSAIEYRIVLRGTGRIQIVYPNGTLAMTRRGCFLGAKNLQLHLEFDEKRLKRIANAQREQVILPSRSSEDENGF</sequence>
<dbReference type="Gene3D" id="2.60.120.10">
    <property type="entry name" value="Jelly Rolls"/>
    <property type="match status" value="2"/>
</dbReference>
<dbReference type="Proteomes" id="UP001234989">
    <property type="component" value="Chromosome 3"/>
</dbReference>
<dbReference type="AlphaFoldDB" id="A0AAF0Q7C9"/>
<dbReference type="SMART" id="SM00835">
    <property type="entry name" value="Cupin_1"/>
    <property type="match status" value="1"/>
</dbReference>
<evidence type="ECO:0000259" key="1">
    <source>
        <dbReference type="SMART" id="SM00835"/>
    </source>
</evidence>
<gene>
    <name evidence="2" type="ORF">MTR67_011714</name>
</gene>
<dbReference type="InterPro" id="IPR006045">
    <property type="entry name" value="Cupin_1"/>
</dbReference>
<dbReference type="InterPro" id="IPR011051">
    <property type="entry name" value="RmlC_Cupin_sf"/>
</dbReference>
<dbReference type="SUPFAM" id="SSF51182">
    <property type="entry name" value="RmlC-like cupins"/>
    <property type="match status" value="1"/>
</dbReference>
<dbReference type="EMBL" id="CP133614">
    <property type="protein sequence ID" value="WMV18329.1"/>
    <property type="molecule type" value="Genomic_DNA"/>
</dbReference>
<dbReference type="PANTHER" id="PTHR31189:SF75">
    <property type="entry name" value="CUPIN TYPE-1 DOMAIN-CONTAINING PROTEIN"/>
    <property type="match status" value="1"/>
</dbReference>
<evidence type="ECO:0000313" key="2">
    <source>
        <dbReference type="EMBL" id="WMV18329.1"/>
    </source>
</evidence>
<protein>
    <recommendedName>
        <fullName evidence="1">Cupin type-1 domain-containing protein</fullName>
    </recommendedName>
</protein>
<proteinExistence type="predicted"/>
<accession>A0AAF0Q7C9</accession>
<dbReference type="Pfam" id="PF00190">
    <property type="entry name" value="Cupin_1"/>
    <property type="match status" value="1"/>
</dbReference>
<feature type="domain" description="Cupin type-1" evidence="1">
    <location>
        <begin position="189"/>
        <end position="312"/>
    </location>
</feature>
<dbReference type="InterPro" id="IPR014710">
    <property type="entry name" value="RmlC-like_jellyroll"/>
</dbReference>
<dbReference type="CDD" id="cd02244">
    <property type="entry name" value="cupin_7S_vicilin-like_N"/>
    <property type="match status" value="1"/>
</dbReference>
<dbReference type="PANTHER" id="PTHR31189">
    <property type="entry name" value="OS03G0336100 PROTEIN-RELATED"/>
    <property type="match status" value="1"/>
</dbReference>
<dbReference type="InterPro" id="IPR050253">
    <property type="entry name" value="Seed_Storage-Functional"/>
</dbReference>
<keyword evidence="3" id="KW-1185">Reference proteome</keyword>
<name>A0AAF0Q7C9_SOLVR</name>
<evidence type="ECO:0000313" key="3">
    <source>
        <dbReference type="Proteomes" id="UP001234989"/>
    </source>
</evidence>